<dbReference type="PANTHER" id="PTHR43657:SF1">
    <property type="entry name" value="ALTERED INHERITANCE OF MITOCHONDRIA PROTEIN 24, MITOCHONDRIAL"/>
    <property type="match status" value="1"/>
</dbReference>
<dbReference type="NCBIfam" id="TIGR00266">
    <property type="entry name" value="TIGR00266 family protein"/>
    <property type="match status" value="1"/>
</dbReference>
<gene>
    <name evidence="1" type="ORF">GWK10_06915</name>
</gene>
<sequence length="223" mass="25303">MNSEISSYPNTYLQIELDQGEQILTERGAMIFAQGDYSIRTKYEAKNLNSWILRIFDGKSFRYNIYQAKSKTSLVFTPDKNGELLKLDVSDSRSIIIEPSAHFARIGEVELTMIKQSAFKIFWDGFKMRTRGNGELVLVGYGKIIEKVIDSENEIWVDEDYLLAYDESLDVRAVTRGVRELVSSGEGFLYAIKGKGSIWLQTREESSMKSGGGIISSILGFFR</sequence>
<proteinExistence type="predicted"/>
<dbReference type="PANTHER" id="PTHR43657">
    <property type="entry name" value="TRYPTOPHAN RNA-BINDING ATTENUATOR PROTEIN-LIKE PROTEIN"/>
    <property type="match status" value="1"/>
</dbReference>
<dbReference type="AlphaFoldDB" id="A0A6M0CLQ4"/>
<protein>
    <submittedName>
        <fullName evidence="1">TIGR00266 family protein</fullName>
    </submittedName>
</protein>
<accession>A0A6M0CLQ4</accession>
<evidence type="ECO:0000313" key="2">
    <source>
        <dbReference type="Proteomes" id="UP000474296"/>
    </source>
</evidence>
<dbReference type="InterPro" id="IPR016031">
    <property type="entry name" value="Trp_RNA-bd_attenuator-like_dom"/>
</dbReference>
<dbReference type="InterPro" id="IPR036983">
    <property type="entry name" value="AIM24_sf"/>
</dbReference>
<dbReference type="Gene3D" id="3.60.160.10">
    <property type="entry name" value="Mitochondrial biogenesis AIM24"/>
    <property type="match status" value="1"/>
</dbReference>
<dbReference type="SUPFAM" id="SSF51219">
    <property type="entry name" value="TRAP-like"/>
    <property type="match status" value="1"/>
</dbReference>
<comment type="caution">
    <text evidence="1">The sequence shown here is derived from an EMBL/GenBank/DDBJ whole genome shotgun (WGS) entry which is preliminary data.</text>
</comment>
<reference evidence="1 2" key="1">
    <citation type="submission" date="2020-01" db="EMBL/GenBank/DDBJ databases">
        <title>Spongiivirga citrea KCTC 32990T.</title>
        <authorList>
            <person name="Wang G."/>
        </authorList>
    </citation>
    <scope>NUCLEOTIDE SEQUENCE [LARGE SCALE GENOMIC DNA]</scope>
    <source>
        <strain evidence="1 2">KCTC 32990</strain>
    </source>
</reference>
<dbReference type="Proteomes" id="UP000474296">
    <property type="component" value="Unassembled WGS sequence"/>
</dbReference>
<name>A0A6M0CLQ4_9FLAO</name>
<evidence type="ECO:0000313" key="1">
    <source>
        <dbReference type="EMBL" id="NER16934.1"/>
    </source>
</evidence>
<organism evidence="1 2">
    <name type="scientific">Spongiivirga citrea</name>
    <dbReference type="NCBI Taxonomy" id="1481457"/>
    <lineage>
        <taxon>Bacteria</taxon>
        <taxon>Pseudomonadati</taxon>
        <taxon>Bacteroidota</taxon>
        <taxon>Flavobacteriia</taxon>
        <taxon>Flavobacteriales</taxon>
        <taxon>Flavobacteriaceae</taxon>
        <taxon>Spongiivirga</taxon>
    </lineage>
</organism>
<dbReference type="RefSeq" id="WP_164030719.1">
    <property type="nucleotide sequence ID" value="NZ_JAABOQ010000003.1"/>
</dbReference>
<dbReference type="EMBL" id="JAABOQ010000003">
    <property type="protein sequence ID" value="NER16934.1"/>
    <property type="molecule type" value="Genomic_DNA"/>
</dbReference>
<dbReference type="InterPro" id="IPR002838">
    <property type="entry name" value="AIM24"/>
</dbReference>
<keyword evidence="2" id="KW-1185">Reference proteome</keyword>
<dbReference type="Pfam" id="PF01987">
    <property type="entry name" value="AIM24"/>
    <property type="match status" value="1"/>
</dbReference>